<feature type="region of interest" description="Disordered" evidence="1">
    <location>
        <begin position="417"/>
        <end position="496"/>
    </location>
</feature>
<proteinExistence type="predicted"/>
<feature type="compositionally biased region" description="Low complexity" evidence="1">
    <location>
        <begin position="445"/>
        <end position="465"/>
    </location>
</feature>
<feature type="compositionally biased region" description="Polar residues" evidence="1">
    <location>
        <begin position="79"/>
        <end position="89"/>
    </location>
</feature>
<gene>
    <name evidence="2" type="ORF">L486_07876</name>
</gene>
<protein>
    <submittedName>
        <fullName evidence="2">Uncharacterized protein</fullName>
    </submittedName>
</protein>
<evidence type="ECO:0000256" key="1">
    <source>
        <dbReference type="SAM" id="MobiDB-lite"/>
    </source>
</evidence>
<evidence type="ECO:0000313" key="2">
    <source>
        <dbReference type="EMBL" id="OCF54742.1"/>
    </source>
</evidence>
<name>A0A1B9IGU9_9TREE</name>
<feature type="compositionally biased region" description="Polar residues" evidence="1">
    <location>
        <begin position="426"/>
        <end position="435"/>
    </location>
</feature>
<reference evidence="2 3" key="1">
    <citation type="submission" date="2013-07" db="EMBL/GenBank/DDBJ databases">
        <title>The Genome Sequence of Kwoniella mangroviensis CBS10435.</title>
        <authorList>
            <consortium name="The Broad Institute Genome Sequencing Platform"/>
            <person name="Cuomo C."/>
            <person name="Litvintseva A."/>
            <person name="Chen Y."/>
            <person name="Heitman J."/>
            <person name="Sun S."/>
            <person name="Springer D."/>
            <person name="Dromer F."/>
            <person name="Young S.K."/>
            <person name="Zeng Q."/>
            <person name="Gargeya S."/>
            <person name="Fitzgerald M."/>
            <person name="Abouelleil A."/>
            <person name="Alvarado L."/>
            <person name="Berlin A.M."/>
            <person name="Chapman S.B."/>
            <person name="Dewar J."/>
            <person name="Goldberg J."/>
            <person name="Griggs A."/>
            <person name="Gujja S."/>
            <person name="Hansen M."/>
            <person name="Howarth C."/>
            <person name="Imamovic A."/>
            <person name="Larimer J."/>
            <person name="McCowan C."/>
            <person name="Murphy C."/>
            <person name="Pearson M."/>
            <person name="Priest M."/>
            <person name="Roberts A."/>
            <person name="Saif S."/>
            <person name="Shea T."/>
            <person name="Sykes S."/>
            <person name="Wortman J."/>
            <person name="Nusbaum C."/>
            <person name="Birren B."/>
        </authorList>
    </citation>
    <scope>NUCLEOTIDE SEQUENCE [LARGE SCALE GENOMIC DNA]</scope>
    <source>
        <strain evidence="2 3">CBS 10435</strain>
    </source>
</reference>
<feature type="compositionally biased region" description="Basic residues" evidence="1">
    <location>
        <begin position="51"/>
        <end position="60"/>
    </location>
</feature>
<sequence length="597" mass="64361">MGIFGRKSRQNTSSSLILPHAQSSLRLDSSSVACSSTPSSPYTTSVSSIFHGHHGHHGKSGKSTPSSLSPNLNGHAHGSPSTGLNHNQPTPIRLRVAIDPIPFHSKNEHAKNLFYVQVCPEEGIAALRREIARTVGHGSMSLFKVSIPQQAFLQSRSYTERYGKPVHLLSQFPAFNLDDSNQLELSLGPNHTHPTSENESGIVGNLKIKHWFPDFVNGYNPSDMISIVARPLLGLPVNHTPLTLRAYFAQPPNNSTSSASGSSSCLRSLPPPIVVDIDPHTTVDELKSELLRSAGKDDTLYKQVTLWQIEMTEKEMNVIDELGRLKNGKMPWPYPPGAMEPIPMTDGNLPVSLFFPKSAPNGDMLNLSIWLNSTSISSNDSNIPHFRYLMTNLTRPASTHCASPTISTRSIPSTVVSTPITELPPSVQSALSSATLRVKKSRVRPSTAPAATASASAKSFGSSSTKPPPPGSIRSTSTSTSKSITTDKPKGLGIVTLTPSADTPILDRTSFSSTLSTESDMSVPSLINHSQLSLDTLTITNVKTPLDDNKSDWLSPTSSHGQGLGPAQAHVQQNDTLLKQSMLVNKGSLRDRLRKVL</sequence>
<dbReference type="OrthoDB" id="2585427at2759"/>
<organism evidence="2 3">
    <name type="scientific">Kwoniella mangroviensis CBS 10435</name>
    <dbReference type="NCBI Taxonomy" id="1331196"/>
    <lineage>
        <taxon>Eukaryota</taxon>
        <taxon>Fungi</taxon>
        <taxon>Dikarya</taxon>
        <taxon>Basidiomycota</taxon>
        <taxon>Agaricomycotina</taxon>
        <taxon>Tremellomycetes</taxon>
        <taxon>Tremellales</taxon>
        <taxon>Cryptococcaceae</taxon>
        <taxon>Kwoniella</taxon>
    </lineage>
</organism>
<feature type="compositionally biased region" description="Low complexity" evidence="1">
    <location>
        <begin position="472"/>
        <end position="484"/>
    </location>
</feature>
<accession>A0A1B9IGU9</accession>
<reference evidence="3" key="2">
    <citation type="submission" date="2013-12" db="EMBL/GenBank/DDBJ databases">
        <title>Evolution of pathogenesis and genome organization in the Tremellales.</title>
        <authorList>
            <person name="Cuomo C."/>
            <person name="Litvintseva A."/>
            <person name="Heitman J."/>
            <person name="Chen Y."/>
            <person name="Sun S."/>
            <person name="Springer D."/>
            <person name="Dromer F."/>
            <person name="Young S."/>
            <person name="Zeng Q."/>
            <person name="Chapman S."/>
            <person name="Gujja S."/>
            <person name="Saif S."/>
            <person name="Birren B."/>
        </authorList>
    </citation>
    <scope>NUCLEOTIDE SEQUENCE [LARGE SCALE GENOMIC DNA]</scope>
    <source>
        <strain evidence="3">CBS 10435</strain>
    </source>
</reference>
<dbReference type="Proteomes" id="UP000092583">
    <property type="component" value="Unassembled WGS sequence"/>
</dbReference>
<feature type="region of interest" description="Disordered" evidence="1">
    <location>
        <begin position="44"/>
        <end position="89"/>
    </location>
</feature>
<dbReference type="AlphaFoldDB" id="A0A1B9IGU9"/>
<evidence type="ECO:0000313" key="3">
    <source>
        <dbReference type="Proteomes" id="UP000092583"/>
    </source>
</evidence>
<keyword evidence="3" id="KW-1185">Reference proteome</keyword>
<dbReference type="EMBL" id="KI669469">
    <property type="protein sequence ID" value="OCF54742.1"/>
    <property type="molecule type" value="Genomic_DNA"/>
</dbReference>